<reference evidence="3 4" key="1">
    <citation type="submission" date="2014-04" db="EMBL/GenBank/DDBJ databases">
        <authorList>
            <consortium name="DOE Joint Genome Institute"/>
            <person name="Kuo A."/>
            <person name="Kohler A."/>
            <person name="Nagy L.G."/>
            <person name="Floudas D."/>
            <person name="Copeland A."/>
            <person name="Barry K.W."/>
            <person name="Cichocki N."/>
            <person name="Veneault-Fourrey C."/>
            <person name="LaButti K."/>
            <person name="Lindquist E.A."/>
            <person name="Lipzen A."/>
            <person name="Lundell T."/>
            <person name="Morin E."/>
            <person name="Murat C."/>
            <person name="Sun H."/>
            <person name="Tunlid A."/>
            <person name="Henrissat B."/>
            <person name="Grigoriev I.V."/>
            <person name="Hibbett D.S."/>
            <person name="Martin F."/>
            <person name="Nordberg H.P."/>
            <person name="Cantor M.N."/>
            <person name="Hua S.X."/>
        </authorList>
    </citation>
    <scope>NUCLEOTIDE SEQUENCE [LARGE SCALE GENOMIC DNA]</scope>
    <source>
        <strain evidence="3 4">Foug A</strain>
    </source>
</reference>
<protein>
    <recommendedName>
        <fullName evidence="2">DUF6589 domain-containing protein</fullName>
    </recommendedName>
</protein>
<feature type="compositionally biased region" description="Basic and acidic residues" evidence="1">
    <location>
        <begin position="29"/>
        <end position="56"/>
    </location>
</feature>
<dbReference type="InParanoid" id="A0A0C3D2X6"/>
<dbReference type="InterPro" id="IPR046496">
    <property type="entry name" value="DUF6589"/>
</dbReference>
<proteinExistence type="predicted"/>
<keyword evidence="4" id="KW-1185">Reference proteome</keyword>
<evidence type="ECO:0000313" key="4">
    <source>
        <dbReference type="Proteomes" id="UP000053989"/>
    </source>
</evidence>
<dbReference type="Pfam" id="PF20231">
    <property type="entry name" value="DUF6589"/>
    <property type="match status" value="1"/>
</dbReference>
<dbReference type="EMBL" id="KN822140">
    <property type="protein sequence ID" value="KIM55130.1"/>
    <property type="molecule type" value="Genomic_DNA"/>
</dbReference>
<feature type="region of interest" description="Disordered" evidence="1">
    <location>
        <begin position="1"/>
        <end position="63"/>
    </location>
</feature>
<reference evidence="4" key="2">
    <citation type="submission" date="2015-01" db="EMBL/GenBank/DDBJ databases">
        <title>Evolutionary Origins and Diversification of the Mycorrhizal Mutualists.</title>
        <authorList>
            <consortium name="DOE Joint Genome Institute"/>
            <consortium name="Mycorrhizal Genomics Consortium"/>
            <person name="Kohler A."/>
            <person name="Kuo A."/>
            <person name="Nagy L.G."/>
            <person name="Floudas D."/>
            <person name="Copeland A."/>
            <person name="Barry K.W."/>
            <person name="Cichocki N."/>
            <person name="Veneault-Fourrey C."/>
            <person name="LaButti K."/>
            <person name="Lindquist E.A."/>
            <person name="Lipzen A."/>
            <person name="Lundell T."/>
            <person name="Morin E."/>
            <person name="Murat C."/>
            <person name="Riley R."/>
            <person name="Ohm R."/>
            <person name="Sun H."/>
            <person name="Tunlid A."/>
            <person name="Henrissat B."/>
            <person name="Grigoriev I.V."/>
            <person name="Hibbett D.S."/>
            <person name="Martin F."/>
        </authorList>
    </citation>
    <scope>NUCLEOTIDE SEQUENCE [LARGE SCALE GENOMIC DNA]</scope>
    <source>
        <strain evidence="4">Foug A</strain>
    </source>
</reference>
<dbReference type="HOGENOM" id="CLU_007061_0_2_1"/>
<sequence>MTSQSQLGNPSFWDILLSRDDEEDDLDSTSDRSDSTSSSEERETTPRSTEDLHDSNSRFQETVPPDLDLQAKVKVILSKMSKIGLSLAGFLDAVSWGDSDCTSDSQIRAARTSLMNSPRLPGILHRWWKPPRSSASHKSRSVAARPVMEEFAHRCLRETIDDELEKAAELFKSSDDASEAFFVQISFCRLSDDLQAAAPTLWSLLRRSAYTEKQEKRNTHKNPSKIILMVIAMLCYSRSHHANNLQKMFAIYLKFRGLSAKAFDTLHALAITMSHKWAADHVVRMSEAAMKEVMGAMESYPWLILYDNINIPFRVFSQRLHNKDNFSSGAAATVYIKRHAEVLKADSSLELQQRHAWGMKNPLTPLEIFDLGQSAAPRIQKQMAYEVLRFLLEAPEFNIKSYQHRDSSLLLPPEPVHALPYGEEHITLQYMLGSVNIPEVSYADNERLVDEWLSQLGINNPAQQQQLRNKVIAWVGDQLTVDCLRGLFKFQSEDLNTFDRLDWMVLVFGWLHLQMAYANSLYYQYLGTTSGKGLMHAYTLLQRKGLASTATKGTFHHDLDELLCHMGEANVRLAWTAVAGVGELSELRCKTPEELLLLAERVVMEHASSASLERMQGQSTGEHDEIREQMVMWLRDVLHYIVLDCAIKYGDVGLIENFLPLLLYRFVGGRNSKYAIEILELLQGLHKEWPATVSKFVMEHCWLVNFAGKQDSFLPIDMAQEHNIKDIKASIQVTHRSEGPNIKWEYLKKLHPAIRIIRQLSKHMEKEFNTLTRGKAHTSPRHMTDVQSLESSYRDARIYEFIPKRKLRLSKDKAKDLVTQGAVKLHAKCTIQRWSENRAFDRSTEENWDIVSESNSD</sequence>
<evidence type="ECO:0000313" key="3">
    <source>
        <dbReference type="EMBL" id="KIM55130.1"/>
    </source>
</evidence>
<evidence type="ECO:0000259" key="2">
    <source>
        <dbReference type="Pfam" id="PF20231"/>
    </source>
</evidence>
<feature type="domain" description="DUF6589" evidence="2">
    <location>
        <begin position="360"/>
        <end position="777"/>
    </location>
</feature>
<dbReference type="STRING" id="1036808.A0A0C3D2X6"/>
<dbReference type="AlphaFoldDB" id="A0A0C3D2X6"/>
<organism evidence="3 4">
    <name type="scientific">Scleroderma citrinum Foug A</name>
    <dbReference type="NCBI Taxonomy" id="1036808"/>
    <lineage>
        <taxon>Eukaryota</taxon>
        <taxon>Fungi</taxon>
        <taxon>Dikarya</taxon>
        <taxon>Basidiomycota</taxon>
        <taxon>Agaricomycotina</taxon>
        <taxon>Agaricomycetes</taxon>
        <taxon>Agaricomycetidae</taxon>
        <taxon>Boletales</taxon>
        <taxon>Sclerodermatineae</taxon>
        <taxon>Sclerodermataceae</taxon>
        <taxon>Scleroderma</taxon>
    </lineage>
</organism>
<name>A0A0C3D2X6_9AGAM</name>
<dbReference type="Proteomes" id="UP000053989">
    <property type="component" value="Unassembled WGS sequence"/>
</dbReference>
<accession>A0A0C3D2X6</accession>
<gene>
    <name evidence="3" type="ORF">SCLCIDRAFT_30563</name>
</gene>
<evidence type="ECO:0000256" key="1">
    <source>
        <dbReference type="SAM" id="MobiDB-lite"/>
    </source>
</evidence>
<dbReference type="OrthoDB" id="2660269at2759"/>